<feature type="domain" description="RNA-binding S4" evidence="5">
    <location>
        <begin position="6"/>
        <end position="69"/>
    </location>
</feature>
<dbReference type="Gene3D" id="3.10.290.10">
    <property type="entry name" value="RNA-binding S4 domain"/>
    <property type="match status" value="1"/>
</dbReference>
<dbReference type="Proteomes" id="UP001574169">
    <property type="component" value="Unassembled WGS sequence"/>
</dbReference>
<keyword evidence="3" id="KW-0694">RNA-binding</keyword>
<dbReference type="GO" id="GO:0160138">
    <property type="term" value="F:23S rRNA pseudouridine(2604) synthase activity"/>
    <property type="evidence" value="ECO:0007669"/>
    <property type="project" value="UniProtKB-EC"/>
</dbReference>
<protein>
    <recommendedName>
        <fullName evidence="4">Pseudouridine synthase</fullName>
        <ecNumber evidence="4">5.4.99.-</ecNumber>
    </recommendedName>
</protein>
<dbReference type="Gene3D" id="3.30.70.1560">
    <property type="entry name" value="Alpha-L RNA-binding motif"/>
    <property type="match status" value="1"/>
</dbReference>
<evidence type="ECO:0000256" key="4">
    <source>
        <dbReference type="RuleBase" id="RU003887"/>
    </source>
</evidence>
<dbReference type="InterPro" id="IPR018496">
    <property type="entry name" value="PsdUridine_synth_RsuA/RluB_CS"/>
</dbReference>
<dbReference type="SUPFAM" id="SSF55174">
    <property type="entry name" value="Alpha-L RNA-binding motif"/>
    <property type="match status" value="1"/>
</dbReference>
<dbReference type="CDD" id="cd02554">
    <property type="entry name" value="PseudoU_synth_RluF"/>
    <property type="match status" value="1"/>
</dbReference>
<comment type="caution">
    <text evidence="6">The sequence shown here is derived from an EMBL/GenBank/DDBJ whole genome shotgun (WGS) entry which is preliminary data.</text>
</comment>
<comment type="similarity">
    <text evidence="1 4">Belongs to the pseudouridine synthase RsuA family.</text>
</comment>
<dbReference type="InterPro" id="IPR002942">
    <property type="entry name" value="S4_RNA-bd"/>
</dbReference>
<accession>A0ABV4TCR1</accession>
<dbReference type="InterPro" id="IPR006145">
    <property type="entry name" value="PsdUridine_synth_RsuA/RluA"/>
</dbReference>
<dbReference type="EMBL" id="JBCFQL010000010">
    <property type="protein sequence ID" value="MFA9191862.1"/>
    <property type="molecule type" value="Genomic_DNA"/>
</dbReference>
<dbReference type="InterPro" id="IPR036986">
    <property type="entry name" value="S4_RNA-bd_sf"/>
</dbReference>
<dbReference type="InterPro" id="IPR020094">
    <property type="entry name" value="TruA/RsuA/RluB/E/F_N"/>
</dbReference>
<gene>
    <name evidence="6" type="primary">rluF</name>
    <name evidence="6" type="ORF">AAGV28_10845</name>
</gene>
<dbReference type="InterPro" id="IPR050343">
    <property type="entry name" value="RsuA_PseudoU_synthase"/>
</dbReference>
<dbReference type="NCBIfam" id="TIGR00093">
    <property type="entry name" value="pseudouridine synthase"/>
    <property type="match status" value="1"/>
</dbReference>
<dbReference type="InterPro" id="IPR042092">
    <property type="entry name" value="PsdUridine_s_RsuA/RluB/E/F_cat"/>
</dbReference>
<dbReference type="EC" id="5.4.99.-" evidence="4"/>
<dbReference type="PROSITE" id="PS50889">
    <property type="entry name" value="S4"/>
    <property type="match status" value="1"/>
</dbReference>
<dbReference type="PANTHER" id="PTHR47683">
    <property type="entry name" value="PSEUDOURIDINE SYNTHASE FAMILY PROTEIN-RELATED"/>
    <property type="match status" value="1"/>
</dbReference>
<evidence type="ECO:0000313" key="6">
    <source>
        <dbReference type="EMBL" id="MFA9191862.1"/>
    </source>
</evidence>
<evidence type="ECO:0000313" key="7">
    <source>
        <dbReference type="Proteomes" id="UP001574169"/>
    </source>
</evidence>
<reference evidence="6 7" key="1">
    <citation type="submission" date="2024-04" db="EMBL/GenBank/DDBJ databases">
        <title>New Clade of Flavobacterium.</title>
        <authorList>
            <person name="Matos L."/>
            <person name="Proenca D.N."/>
            <person name="Fransisco R.M."/>
            <person name="Chung A.P."/>
            <person name="Maccario L."/>
            <person name="Sorensen S.J."/>
            <person name="Morais P.V."/>
        </authorList>
    </citation>
    <scope>NUCLEOTIDE SEQUENCE [LARGE SCALE GENOMIC DNA]</scope>
    <source>
        <strain evidence="6 7">FZUC8N2.13</strain>
    </source>
</reference>
<proteinExistence type="inferred from homology"/>
<dbReference type="Pfam" id="PF00849">
    <property type="entry name" value="PseudoU_synth_2"/>
    <property type="match status" value="1"/>
</dbReference>
<organism evidence="6 7">
    <name type="scientific">Flavobacterium zubiriense</name>
    <dbReference type="NCBI Taxonomy" id="3138075"/>
    <lineage>
        <taxon>Bacteria</taxon>
        <taxon>Pseudomonadati</taxon>
        <taxon>Bacteroidota</taxon>
        <taxon>Flavobacteriia</taxon>
        <taxon>Flavobacteriales</taxon>
        <taxon>Flavobacteriaceae</taxon>
        <taxon>Flavobacterium</taxon>
    </lineage>
</organism>
<keyword evidence="7" id="KW-1185">Reference proteome</keyword>
<dbReference type="SUPFAM" id="SSF55120">
    <property type="entry name" value="Pseudouridine synthase"/>
    <property type="match status" value="1"/>
</dbReference>
<dbReference type="Gene3D" id="3.30.70.580">
    <property type="entry name" value="Pseudouridine synthase I, catalytic domain, N-terminal subdomain"/>
    <property type="match status" value="1"/>
</dbReference>
<dbReference type="Pfam" id="PF01479">
    <property type="entry name" value="S4"/>
    <property type="match status" value="1"/>
</dbReference>
<sequence>MEENLKRLNKFIGESGYCSRREADKYIEEGRVTINGIVPELGTKVSPTDEVRIDGKLIHEKNEKPVYLAFNKPVGIECTTNLEVRNNIVDYINYPKRIFPIGRLDKASEGLIFMTNDGDIVNKILRARNNHEKEYTVTVNKPITDRFIQRMGNGVPILDTVTRKCKVEQISKNIFKIILTQGLNRQIRRMCEYLGYEVIALKRIRIINISLDIPVGRYRDLTDAEIKELNELIEPSSKTEEASLPKAEIPKHRTEFIKKDDPRFKKRGDY</sequence>
<evidence type="ECO:0000256" key="1">
    <source>
        <dbReference type="ARBA" id="ARBA00008348"/>
    </source>
</evidence>
<dbReference type="RefSeq" id="WP_373406828.1">
    <property type="nucleotide sequence ID" value="NZ_JBCFQL010000010.1"/>
</dbReference>
<evidence type="ECO:0000256" key="2">
    <source>
        <dbReference type="ARBA" id="ARBA00023235"/>
    </source>
</evidence>
<dbReference type="NCBIfam" id="NF007784">
    <property type="entry name" value="PRK10475.1"/>
    <property type="match status" value="1"/>
</dbReference>
<evidence type="ECO:0000259" key="5">
    <source>
        <dbReference type="SMART" id="SM00363"/>
    </source>
</evidence>
<name>A0ABV4TCR1_9FLAO</name>
<dbReference type="PROSITE" id="PS01149">
    <property type="entry name" value="PSI_RSU"/>
    <property type="match status" value="1"/>
</dbReference>
<dbReference type="SMART" id="SM00363">
    <property type="entry name" value="S4"/>
    <property type="match status" value="1"/>
</dbReference>
<dbReference type="PANTHER" id="PTHR47683:SF2">
    <property type="entry name" value="RNA-BINDING S4 DOMAIN-CONTAINING PROTEIN"/>
    <property type="match status" value="1"/>
</dbReference>
<evidence type="ECO:0000256" key="3">
    <source>
        <dbReference type="PROSITE-ProRule" id="PRU00182"/>
    </source>
</evidence>
<dbReference type="CDD" id="cd00165">
    <property type="entry name" value="S4"/>
    <property type="match status" value="1"/>
</dbReference>
<keyword evidence="2 4" id="KW-0413">Isomerase</keyword>
<dbReference type="InterPro" id="IPR020103">
    <property type="entry name" value="PsdUridine_synth_cat_dom_sf"/>
</dbReference>
<dbReference type="InterPro" id="IPR000748">
    <property type="entry name" value="PsdUridine_synth_RsuA/RluB/E/F"/>
</dbReference>